<protein>
    <submittedName>
        <fullName evidence="1">Uncharacterized protein</fullName>
    </submittedName>
</protein>
<evidence type="ECO:0000313" key="1">
    <source>
        <dbReference type="EMBL" id="KII68632.1"/>
    </source>
</evidence>
<comment type="caution">
    <text evidence="1">The sequence shown here is derived from an EMBL/GenBank/DDBJ whole genome shotgun (WGS) entry which is preliminary data.</text>
</comment>
<gene>
    <name evidence="1" type="ORF">RF11_06074</name>
</gene>
<name>A0A0C2N454_THEKT</name>
<dbReference type="AlphaFoldDB" id="A0A0C2N454"/>
<dbReference type="EMBL" id="JWZT01002754">
    <property type="protein sequence ID" value="KII68632.1"/>
    <property type="molecule type" value="Genomic_DNA"/>
</dbReference>
<evidence type="ECO:0000313" key="2">
    <source>
        <dbReference type="Proteomes" id="UP000031668"/>
    </source>
</evidence>
<accession>A0A0C2N454</accession>
<proteinExistence type="predicted"/>
<reference evidence="1 2" key="1">
    <citation type="journal article" date="2014" name="Genome Biol. Evol.">
        <title>The genome of the myxosporean Thelohanellus kitauei shows adaptations to nutrient acquisition within its fish host.</title>
        <authorList>
            <person name="Yang Y."/>
            <person name="Xiong J."/>
            <person name="Zhou Z."/>
            <person name="Huo F."/>
            <person name="Miao W."/>
            <person name="Ran C."/>
            <person name="Liu Y."/>
            <person name="Zhang J."/>
            <person name="Feng J."/>
            <person name="Wang M."/>
            <person name="Wang M."/>
            <person name="Wang L."/>
            <person name="Yao B."/>
        </authorList>
    </citation>
    <scope>NUCLEOTIDE SEQUENCE [LARGE SCALE GENOMIC DNA]</scope>
    <source>
        <strain evidence="1">Wuqing</strain>
    </source>
</reference>
<organism evidence="1 2">
    <name type="scientific">Thelohanellus kitauei</name>
    <name type="common">Myxosporean</name>
    <dbReference type="NCBI Taxonomy" id="669202"/>
    <lineage>
        <taxon>Eukaryota</taxon>
        <taxon>Metazoa</taxon>
        <taxon>Cnidaria</taxon>
        <taxon>Myxozoa</taxon>
        <taxon>Myxosporea</taxon>
        <taxon>Bivalvulida</taxon>
        <taxon>Platysporina</taxon>
        <taxon>Myxobolidae</taxon>
        <taxon>Thelohanellus</taxon>
    </lineage>
</organism>
<sequence length="130" mass="14439">MLQILMIQNEENHQIFSYQETIFKDSDIPPIDPERPDITPNSPEFQKIVNQRRSDKRKSLFGHNIITGSDSKSFIISAPGQKDSNGAYIGDVFLCILGSLLNPCSSFITDPSISNLKLDVCQPPSTALIS</sequence>
<dbReference type="Proteomes" id="UP000031668">
    <property type="component" value="Unassembled WGS sequence"/>
</dbReference>
<keyword evidence="2" id="KW-1185">Reference proteome</keyword>